<evidence type="ECO:0000259" key="2">
    <source>
        <dbReference type="PROSITE" id="PS50994"/>
    </source>
</evidence>
<feature type="domain" description="Integrase catalytic" evidence="2">
    <location>
        <begin position="241"/>
        <end position="405"/>
    </location>
</feature>
<gene>
    <name evidence="3" type="ORF">NE619_04440</name>
</gene>
<dbReference type="RefSeq" id="WP_256131151.1">
    <property type="nucleotide sequence ID" value="NZ_JANFXK010000003.1"/>
</dbReference>
<evidence type="ECO:0000256" key="1">
    <source>
        <dbReference type="ARBA" id="ARBA00023172"/>
    </source>
</evidence>
<protein>
    <submittedName>
        <fullName evidence="3">IS30 family transposase</fullName>
    </submittedName>
</protein>
<dbReference type="EMBL" id="JANFXK010000003">
    <property type="protein sequence ID" value="MCQ4635965.1"/>
    <property type="molecule type" value="Genomic_DNA"/>
</dbReference>
<name>A0ABT1RL99_9FIRM</name>
<dbReference type="InterPro" id="IPR053392">
    <property type="entry name" value="Transposase_IS30-like"/>
</dbReference>
<reference evidence="3 4" key="1">
    <citation type="submission" date="2022-06" db="EMBL/GenBank/DDBJ databases">
        <title>Isolation of gut microbiota from human fecal samples.</title>
        <authorList>
            <person name="Pamer E.G."/>
            <person name="Barat B."/>
            <person name="Waligurski E."/>
            <person name="Medina S."/>
            <person name="Paddock L."/>
            <person name="Mostad J."/>
        </authorList>
    </citation>
    <scope>NUCLEOTIDE SEQUENCE [LARGE SCALE GENOMIC DNA]</scope>
    <source>
        <strain evidence="3 4">SL.3.17</strain>
    </source>
</reference>
<dbReference type="PROSITE" id="PS50994">
    <property type="entry name" value="INTEGRASE"/>
    <property type="match status" value="1"/>
</dbReference>
<dbReference type="Proteomes" id="UP001524502">
    <property type="component" value="Unassembled WGS sequence"/>
</dbReference>
<dbReference type="InterPro" id="IPR001584">
    <property type="entry name" value="Integrase_cat-core"/>
</dbReference>
<dbReference type="NCBIfam" id="NF033563">
    <property type="entry name" value="transpos_IS30"/>
    <property type="match status" value="1"/>
</dbReference>
<dbReference type="Pfam" id="PF13936">
    <property type="entry name" value="HTH_38"/>
    <property type="match status" value="1"/>
</dbReference>
<comment type="caution">
    <text evidence="3">The sequence shown here is derived from an EMBL/GenBank/DDBJ whole genome shotgun (WGS) entry which is preliminary data.</text>
</comment>
<keyword evidence="1" id="KW-0233">DNA recombination</keyword>
<evidence type="ECO:0000313" key="4">
    <source>
        <dbReference type="Proteomes" id="UP001524502"/>
    </source>
</evidence>
<dbReference type="InterPro" id="IPR025246">
    <property type="entry name" value="IS30-like_HTH"/>
</dbReference>
<dbReference type="InterPro" id="IPR051917">
    <property type="entry name" value="Transposase-Integrase"/>
</dbReference>
<dbReference type="SUPFAM" id="SSF53098">
    <property type="entry name" value="Ribonuclease H-like"/>
    <property type="match status" value="1"/>
</dbReference>
<organism evidence="3 4">
    <name type="scientific">Anaerovorax odorimutans</name>
    <dbReference type="NCBI Taxonomy" id="109327"/>
    <lineage>
        <taxon>Bacteria</taxon>
        <taxon>Bacillati</taxon>
        <taxon>Bacillota</taxon>
        <taxon>Clostridia</taxon>
        <taxon>Peptostreptococcales</taxon>
        <taxon>Anaerovoracaceae</taxon>
        <taxon>Anaerovorax</taxon>
    </lineage>
</organism>
<sequence>MNTHLTLEDRIQIQAGLKEGRTFTEIGGQLNKNKSTISREVKRHRVFTSYREHVDPRNVCVHRQNCDIKGTCHLTTCTRGSRRCLICGICARQCERFEEETCPMLRKDPHVCNGCKRRNCPLSHKRYDAKAAQKEYEERLTESRVGISLNEEELAYVDSLVSPLLRKGHSIANICHQQKANLNLSEKTLYRYLELGLFSTCNLDLRRKVQRKPNRKRPGSVNLVDRQCREGRLYTDYLAFMKARPDTPVVQMDSVEGTKGGPVLLTLLFVTCDLQLMHLRPRNNAASVTHYFHRLLRQVGPETFKRLFPVILTDRGSEFSDPQSIERDPRTGERLTRVFFCDPRRSDQKAACERNHEFIRYVVPKGTSFAPYDQVAVTRMMNHINSYGRNRWQFKAPLDIFALLYGNELLSVFGLKRIPDDQIILRPELIK</sequence>
<dbReference type="PANTHER" id="PTHR10948:SF23">
    <property type="entry name" value="TRANSPOSASE INSI FOR INSERTION SEQUENCE ELEMENT IS30A-RELATED"/>
    <property type="match status" value="1"/>
</dbReference>
<proteinExistence type="predicted"/>
<keyword evidence="4" id="KW-1185">Reference proteome</keyword>
<accession>A0ABT1RL99</accession>
<dbReference type="PANTHER" id="PTHR10948">
    <property type="entry name" value="TRANSPOSASE"/>
    <property type="match status" value="1"/>
</dbReference>
<evidence type="ECO:0000313" key="3">
    <source>
        <dbReference type="EMBL" id="MCQ4635965.1"/>
    </source>
</evidence>
<dbReference type="InterPro" id="IPR012337">
    <property type="entry name" value="RNaseH-like_sf"/>
</dbReference>